<accession>A0ABP4P1H7</accession>
<keyword evidence="1" id="KW-1133">Transmembrane helix</keyword>
<keyword evidence="1" id="KW-0472">Membrane</keyword>
<evidence type="ECO:0000313" key="3">
    <source>
        <dbReference type="Proteomes" id="UP001501470"/>
    </source>
</evidence>
<sequence>MIRRILLLVSGVVAVAVGGASLFAPVAFRRQYGISIGTDPNLLSETRSAGGAVLAVGVLLLAGAFVARLAFPAAVAGTVFYLAYAVSRGMSAALDGAPASGLVVGGIVELALGVACWFAATRPAPDAHLGAGHSRPG</sequence>
<evidence type="ECO:0000256" key="1">
    <source>
        <dbReference type="SAM" id="Phobius"/>
    </source>
</evidence>
<keyword evidence="1" id="KW-0812">Transmembrane</keyword>
<keyword evidence="3" id="KW-1185">Reference proteome</keyword>
<dbReference type="InterPro" id="IPR025597">
    <property type="entry name" value="DUF4345"/>
</dbReference>
<dbReference type="Pfam" id="PF14248">
    <property type="entry name" value="DUF4345"/>
    <property type="match status" value="1"/>
</dbReference>
<dbReference type="Proteomes" id="UP001501470">
    <property type="component" value="Unassembled WGS sequence"/>
</dbReference>
<protein>
    <recommendedName>
        <fullName evidence="4">DUF4345 domain-containing protein</fullName>
    </recommendedName>
</protein>
<comment type="caution">
    <text evidence="2">The sequence shown here is derived from an EMBL/GenBank/DDBJ whole genome shotgun (WGS) entry which is preliminary data.</text>
</comment>
<feature type="transmembrane region" description="Helical" evidence="1">
    <location>
        <begin position="53"/>
        <end position="84"/>
    </location>
</feature>
<organism evidence="2 3">
    <name type="scientific">Dactylosporangium maewongense</name>
    <dbReference type="NCBI Taxonomy" id="634393"/>
    <lineage>
        <taxon>Bacteria</taxon>
        <taxon>Bacillati</taxon>
        <taxon>Actinomycetota</taxon>
        <taxon>Actinomycetes</taxon>
        <taxon>Micromonosporales</taxon>
        <taxon>Micromonosporaceae</taxon>
        <taxon>Dactylosporangium</taxon>
    </lineage>
</organism>
<evidence type="ECO:0000313" key="2">
    <source>
        <dbReference type="EMBL" id="GAA1571480.1"/>
    </source>
</evidence>
<evidence type="ECO:0008006" key="4">
    <source>
        <dbReference type="Google" id="ProtNLM"/>
    </source>
</evidence>
<dbReference type="EMBL" id="BAAAQD010000046">
    <property type="protein sequence ID" value="GAA1571480.1"/>
    <property type="molecule type" value="Genomic_DNA"/>
</dbReference>
<feature type="transmembrane region" description="Helical" evidence="1">
    <location>
        <begin position="96"/>
        <end position="120"/>
    </location>
</feature>
<reference evidence="3" key="1">
    <citation type="journal article" date="2019" name="Int. J. Syst. Evol. Microbiol.">
        <title>The Global Catalogue of Microorganisms (GCM) 10K type strain sequencing project: providing services to taxonomists for standard genome sequencing and annotation.</title>
        <authorList>
            <consortium name="The Broad Institute Genomics Platform"/>
            <consortium name="The Broad Institute Genome Sequencing Center for Infectious Disease"/>
            <person name="Wu L."/>
            <person name="Ma J."/>
        </authorList>
    </citation>
    <scope>NUCLEOTIDE SEQUENCE [LARGE SCALE GENOMIC DNA]</scope>
    <source>
        <strain evidence="3">JCM 15933</strain>
    </source>
</reference>
<proteinExistence type="predicted"/>
<name>A0ABP4P1H7_9ACTN</name>
<gene>
    <name evidence="2" type="ORF">GCM10009827_111720</name>
</gene>
<dbReference type="RefSeq" id="WP_344514419.1">
    <property type="nucleotide sequence ID" value="NZ_BAAAQD010000046.1"/>
</dbReference>